<dbReference type="OrthoDB" id="10060419at2759"/>
<protein>
    <recommendedName>
        <fullName evidence="3">SCAN domain-containing protein 3</fullName>
    </recommendedName>
</protein>
<dbReference type="PANTHER" id="PTHR45913:SF22">
    <property type="entry name" value="SCAN BOX DOMAIN-CONTAINING PROTEIN"/>
    <property type="match status" value="1"/>
</dbReference>
<dbReference type="EMBL" id="WNTK01000001">
    <property type="protein sequence ID" value="KAG9491953.1"/>
    <property type="molecule type" value="Genomic_DNA"/>
</dbReference>
<evidence type="ECO:0000313" key="1">
    <source>
        <dbReference type="EMBL" id="KAG9491953.1"/>
    </source>
</evidence>
<sequence>MAVHCVIHWQHLVAKHLEERLHDFLHYVINAVNKIKVQSLNEHLFHRFCQNHDKEFKRLSIHTKVRWLSKEKCLRCFYKLFDTVVEFLWPIDPSLCDAIELWHLDVAYLADIFDKLSEVNTKLQEDKMNFIKAKDFDIFCSHLKQTKEDMQRSHDLCTLEIPTWILNPFSADAGDFQPRLQEQLIDLKHNSEAQALFQQCSYECFGVKVKNSYPILWQEVKLLVLAFPSTFLVERSFSAVQQLLKKAGNKLQICVRGDL</sequence>
<evidence type="ECO:0000313" key="2">
    <source>
        <dbReference type="Proteomes" id="UP000770717"/>
    </source>
</evidence>
<evidence type="ECO:0008006" key="3">
    <source>
        <dbReference type="Google" id="ProtNLM"/>
    </source>
</evidence>
<accession>A0A8J6FQ04</accession>
<organism evidence="1 2">
    <name type="scientific">Eleutherodactylus coqui</name>
    <name type="common">Puerto Rican coqui</name>
    <dbReference type="NCBI Taxonomy" id="57060"/>
    <lineage>
        <taxon>Eukaryota</taxon>
        <taxon>Metazoa</taxon>
        <taxon>Chordata</taxon>
        <taxon>Craniata</taxon>
        <taxon>Vertebrata</taxon>
        <taxon>Euteleostomi</taxon>
        <taxon>Amphibia</taxon>
        <taxon>Batrachia</taxon>
        <taxon>Anura</taxon>
        <taxon>Neobatrachia</taxon>
        <taxon>Hyloidea</taxon>
        <taxon>Eleutherodactylidae</taxon>
        <taxon>Eleutherodactylinae</taxon>
        <taxon>Eleutherodactylus</taxon>
        <taxon>Eleutherodactylus</taxon>
    </lineage>
</organism>
<reference evidence="1" key="1">
    <citation type="thesis" date="2020" institute="ProQuest LLC" country="789 East Eisenhower Parkway, Ann Arbor, MI, USA">
        <title>Comparative Genomics and Chromosome Evolution.</title>
        <authorList>
            <person name="Mudd A.B."/>
        </authorList>
    </citation>
    <scope>NUCLEOTIDE SEQUENCE</scope>
    <source>
        <strain evidence="1">HN-11 Male</strain>
        <tissue evidence="1">Kidney and liver</tissue>
    </source>
</reference>
<dbReference type="SUPFAM" id="SSF53098">
    <property type="entry name" value="Ribonuclease H-like"/>
    <property type="match status" value="1"/>
</dbReference>
<dbReference type="AlphaFoldDB" id="A0A8J6FQ04"/>
<gene>
    <name evidence="1" type="ORF">GDO78_000452</name>
</gene>
<proteinExistence type="predicted"/>
<name>A0A8J6FQ04_ELECQ</name>
<comment type="caution">
    <text evidence="1">The sequence shown here is derived from an EMBL/GenBank/DDBJ whole genome shotgun (WGS) entry which is preliminary data.</text>
</comment>
<keyword evidence="2" id="KW-1185">Reference proteome</keyword>
<dbReference type="InterPro" id="IPR012337">
    <property type="entry name" value="RNaseH-like_sf"/>
</dbReference>
<dbReference type="PANTHER" id="PTHR45913">
    <property type="entry name" value="EPM2A-INTERACTING PROTEIN 1"/>
    <property type="match status" value="1"/>
</dbReference>
<dbReference type="Proteomes" id="UP000770717">
    <property type="component" value="Unassembled WGS sequence"/>
</dbReference>